<dbReference type="Pfam" id="PF20680">
    <property type="entry name" value="DUF6817"/>
    <property type="match status" value="1"/>
</dbReference>
<sequence length="191" mass="21447">MGADSDVRRWLRQRGAETIQHPGGTLYAHLCRVHDRLGELGCGGDAQLAGLTHAVYGTDGFEVTLLDRTDRASLRDLVGDDAEALVYLYGACDRRRTWRQLATTRQVVDRFTDQTWNLSAGQVRPFVDLSIVNELDVIEQDPSVVDRHGQYFRSLFADWAPVASPLVTSEAQRLLVREHRICGDRRTVRAG</sequence>
<dbReference type="InterPro" id="IPR049202">
    <property type="entry name" value="DUF6817"/>
</dbReference>
<comment type="caution">
    <text evidence="2">The sequence shown here is derived from an EMBL/GenBank/DDBJ whole genome shotgun (WGS) entry which is preliminary data.</text>
</comment>
<name>A0ABW1H790_9ACTN</name>
<proteinExistence type="predicted"/>
<dbReference type="Proteomes" id="UP001596226">
    <property type="component" value="Unassembled WGS sequence"/>
</dbReference>
<dbReference type="EMBL" id="JBHSQS010000007">
    <property type="protein sequence ID" value="MFC5924601.1"/>
    <property type="molecule type" value="Genomic_DNA"/>
</dbReference>
<evidence type="ECO:0000313" key="2">
    <source>
        <dbReference type="EMBL" id="MFC5924601.1"/>
    </source>
</evidence>
<accession>A0ABW1H790</accession>
<evidence type="ECO:0000313" key="3">
    <source>
        <dbReference type="Proteomes" id="UP001596226"/>
    </source>
</evidence>
<evidence type="ECO:0000259" key="1">
    <source>
        <dbReference type="Pfam" id="PF20680"/>
    </source>
</evidence>
<organism evidence="2 3">
    <name type="scientific">Micromonospora vulcania</name>
    <dbReference type="NCBI Taxonomy" id="1441873"/>
    <lineage>
        <taxon>Bacteria</taxon>
        <taxon>Bacillati</taxon>
        <taxon>Actinomycetota</taxon>
        <taxon>Actinomycetes</taxon>
        <taxon>Micromonosporales</taxon>
        <taxon>Micromonosporaceae</taxon>
        <taxon>Micromonospora</taxon>
    </lineage>
</organism>
<gene>
    <name evidence="2" type="ORF">ACFQGL_14725</name>
</gene>
<feature type="domain" description="DUF6817" evidence="1">
    <location>
        <begin position="10"/>
        <end position="94"/>
    </location>
</feature>
<protein>
    <submittedName>
        <fullName evidence="2">DUF6817 domain-containing protein</fullName>
    </submittedName>
</protein>
<reference evidence="3" key="1">
    <citation type="journal article" date="2019" name="Int. J. Syst. Evol. Microbiol.">
        <title>The Global Catalogue of Microorganisms (GCM) 10K type strain sequencing project: providing services to taxonomists for standard genome sequencing and annotation.</title>
        <authorList>
            <consortium name="The Broad Institute Genomics Platform"/>
            <consortium name="The Broad Institute Genome Sequencing Center for Infectious Disease"/>
            <person name="Wu L."/>
            <person name="Ma J."/>
        </authorList>
    </citation>
    <scope>NUCLEOTIDE SEQUENCE [LARGE SCALE GENOMIC DNA]</scope>
    <source>
        <strain evidence="3">CGMCC 4.7144</strain>
    </source>
</reference>
<dbReference type="RefSeq" id="WP_377511540.1">
    <property type="nucleotide sequence ID" value="NZ_JBHSQS010000007.1"/>
</dbReference>
<keyword evidence="3" id="KW-1185">Reference proteome</keyword>